<dbReference type="InterPro" id="IPR029009">
    <property type="entry name" value="ASB_dom_sf"/>
</dbReference>
<keyword evidence="2" id="KW-0812">Transmembrane</keyword>
<keyword evidence="2" id="KW-1133">Transmembrane helix</keyword>
<reference evidence="3 4" key="1">
    <citation type="journal article" date="2019" name="Nat. Plants">
        <title>Genome sequencing of Musa balbisiana reveals subgenome evolution and function divergence in polyploid bananas.</title>
        <authorList>
            <person name="Yao X."/>
        </authorList>
    </citation>
    <scope>NUCLEOTIDE SEQUENCE [LARGE SCALE GENOMIC DNA]</scope>
    <source>
        <strain evidence="4">cv. DH-PKW</strain>
        <tissue evidence="3">Leaves</tissue>
    </source>
</reference>
<organism evidence="3 4">
    <name type="scientific">Musa balbisiana</name>
    <name type="common">Banana</name>
    <dbReference type="NCBI Taxonomy" id="52838"/>
    <lineage>
        <taxon>Eukaryota</taxon>
        <taxon>Viridiplantae</taxon>
        <taxon>Streptophyta</taxon>
        <taxon>Embryophyta</taxon>
        <taxon>Tracheophyta</taxon>
        <taxon>Spermatophyta</taxon>
        <taxon>Magnoliopsida</taxon>
        <taxon>Liliopsida</taxon>
        <taxon>Zingiberales</taxon>
        <taxon>Musaceae</taxon>
        <taxon>Musa</taxon>
    </lineage>
</organism>
<dbReference type="EMBL" id="PYDT01000007">
    <property type="protein sequence ID" value="THU55520.1"/>
    <property type="molecule type" value="Genomic_DNA"/>
</dbReference>
<evidence type="ECO:0000256" key="2">
    <source>
        <dbReference type="SAM" id="Phobius"/>
    </source>
</evidence>
<evidence type="ECO:0000256" key="1">
    <source>
        <dbReference type="SAM" id="MobiDB-lite"/>
    </source>
</evidence>
<feature type="region of interest" description="Disordered" evidence="1">
    <location>
        <begin position="1"/>
        <end position="21"/>
    </location>
</feature>
<evidence type="ECO:0000313" key="3">
    <source>
        <dbReference type="EMBL" id="THU55520.1"/>
    </source>
</evidence>
<keyword evidence="2" id="KW-0472">Membrane</keyword>
<sequence>MGGPLAGKQRPRPYSLERDVGSESCCGRGEWLGDALVPALASRPVILANLEIGSITRASVAAAAISSLRRGGEIGDGGVRSCNHCCWPGSGCDEGSGCHTLQNNFFSDNNFRSILLPFRFSVLSELAPYIILVEKLGRLTVQLVAGGSGIKGVKIILSSKEASALADERNFHDNSPEIPLESIQGHLTNGESKFVSILSDAVDILVEGKVKDDIPHLTPVGSFSVDVSLEGNLILCRQAIMAIGVDEKPDKETLNIGEVPAIEEFVFLGLYIVLSSSMAAIFKILIVAWYK</sequence>
<accession>A0A4S8J2E4</accession>
<name>A0A4S8J2E4_MUSBA</name>
<dbReference type="SUPFAM" id="SSF143548">
    <property type="entry name" value="Serine metabolism enzymes domain"/>
    <property type="match status" value="1"/>
</dbReference>
<dbReference type="STRING" id="52838.A0A4S8J2E4"/>
<evidence type="ECO:0000313" key="4">
    <source>
        <dbReference type="Proteomes" id="UP000317650"/>
    </source>
</evidence>
<feature type="transmembrane region" description="Helical" evidence="2">
    <location>
        <begin position="265"/>
        <end position="290"/>
    </location>
</feature>
<gene>
    <name evidence="3" type="ORF">C4D60_Mb11t07440</name>
</gene>
<protein>
    <submittedName>
        <fullName evidence="3">Uncharacterized protein</fullName>
    </submittedName>
</protein>
<dbReference type="AlphaFoldDB" id="A0A4S8J2E4"/>
<comment type="caution">
    <text evidence="3">The sequence shown here is derived from an EMBL/GenBank/DDBJ whole genome shotgun (WGS) entry which is preliminary data.</text>
</comment>
<proteinExistence type="predicted"/>
<dbReference type="Proteomes" id="UP000317650">
    <property type="component" value="Chromosome 11"/>
</dbReference>
<keyword evidence="4" id="KW-1185">Reference proteome</keyword>